<dbReference type="CDD" id="cd04645">
    <property type="entry name" value="LbH_gamma_CA_like"/>
    <property type="match status" value="1"/>
</dbReference>
<dbReference type="PANTHER" id="PTHR13061">
    <property type="entry name" value="DYNACTIN SUBUNIT P25"/>
    <property type="match status" value="1"/>
</dbReference>
<dbReference type="PANTHER" id="PTHR13061:SF29">
    <property type="entry name" value="GAMMA CARBONIC ANHYDRASE-LIKE 1, MITOCHONDRIAL-RELATED"/>
    <property type="match status" value="1"/>
</dbReference>
<dbReference type="InterPro" id="IPR047324">
    <property type="entry name" value="LbH_gamma_CA-like"/>
</dbReference>
<dbReference type="InterPro" id="IPR011004">
    <property type="entry name" value="Trimer_LpxA-like_sf"/>
</dbReference>
<accession>A0A0C4YB66</accession>
<dbReference type="Proteomes" id="UP000031843">
    <property type="component" value="Chromosome main"/>
</dbReference>
<dbReference type="KEGG" id="cbw:RR42_m2082"/>
<dbReference type="Pfam" id="PF00132">
    <property type="entry name" value="Hexapep"/>
    <property type="match status" value="2"/>
</dbReference>
<dbReference type="Gene3D" id="2.160.10.10">
    <property type="entry name" value="Hexapeptide repeat proteins"/>
    <property type="match status" value="1"/>
</dbReference>
<dbReference type="EMBL" id="CP010536">
    <property type="protein sequence ID" value="AJG19474.1"/>
    <property type="molecule type" value="Genomic_DNA"/>
</dbReference>
<dbReference type="InterPro" id="IPR050484">
    <property type="entry name" value="Transf_Hexapept/Carb_Anhydrase"/>
</dbReference>
<reference evidence="1 2" key="1">
    <citation type="journal article" date="2015" name="Genome Announc.">
        <title>Complete Genome Sequence of Cupriavidus basilensis 4G11, Isolated from the Oak Ridge Field Research Center Site.</title>
        <authorList>
            <person name="Ray J."/>
            <person name="Waters R.J."/>
            <person name="Skerker J.M."/>
            <person name="Kuehl J.V."/>
            <person name="Price M.N."/>
            <person name="Huang J."/>
            <person name="Chakraborty R."/>
            <person name="Arkin A.P."/>
            <person name="Deutschbauer A."/>
        </authorList>
    </citation>
    <scope>NUCLEOTIDE SEQUENCE [LARGE SCALE GENOMIC DNA]</scope>
    <source>
        <strain evidence="1">4G11</strain>
    </source>
</reference>
<keyword evidence="2" id="KW-1185">Reference proteome</keyword>
<organism evidence="1 2">
    <name type="scientific">Cupriavidus basilensis</name>
    <dbReference type="NCBI Taxonomy" id="68895"/>
    <lineage>
        <taxon>Bacteria</taxon>
        <taxon>Pseudomonadati</taxon>
        <taxon>Pseudomonadota</taxon>
        <taxon>Betaproteobacteria</taxon>
        <taxon>Burkholderiales</taxon>
        <taxon>Burkholderiaceae</taxon>
        <taxon>Cupriavidus</taxon>
    </lineage>
</organism>
<dbReference type="AlphaFoldDB" id="A0A0C4YB66"/>
<evidence type="ECO:0000313" key="2">
    <source>
        <dbReference type="Proteomes" id="UP000031843"/>
    </source>
</evidence>
<protein>
    <submittedName>
        <fullName evidence="1">Carbonic anhydrase, family 3</fullName>
    </submittedName>
</protein>
<sequence>MILSFRQITPSIGEHCFIAPNATLIGAVMLGAHSSVWFNAVLRGDVEAITVGARTNLQEGVIVHADPGYPVSLGDDVTVGHGAMLHGCTIEDGALIGIGATVLDGARIGRHALIGAGALIPPGKIIPERALVMGMPGKIVRTLTDEEVGELVWGAQEYVRLGKDCLSALAKRGCAAS</sequence>
<name>A0A0C4YB66_9BURK</name>
<dbReference type="OrthoDB" id="9803036at2"/>
<evidence type="ECO:0000313" key="1">
    <source>
        <dbReference type="EMBL" id="AJG19474.1"/>
    </source>
</evidence>
<proteinExistence type="predicted"/>
<dbReference type="InterPro" id="IPR001451">
    <property type="entry name" value="Hexapep"/>
</dbReference>
<gene>
    <name evidence="1" type="ORF">RR42_m2082</name>
</gene>
<dbReference type="SUPFAM" id="SSF51161">
    <property type="entry name" value="Trimeric LpxA-like enzymes"/>
    <property type="match status" value="1"/>
</dbReference>
<dbReference type="STRING" id="68895.RR42_m2082"/>
<dbReference type="RefSeq" id="WP_052494577.1">
    <property type="nucleotide sequence ID" value="NZ_CP010536.1"/>
</dbReference>